<accession>A0A369KFF9</accession>
<name>A0A369KFF9_HYPMA</name>
<dbReference type="AlphaFoldDB" id="A0A369KFF9"/>
<proteinExistence type="predicted"/>
<gene>
    <name evidence="1" type="ORF">Hypma_007067</name>
</gene>
<evidence type="ECO:0000313" key="1">
    <source>
        <dbReference type="EMBL" id="RDB30513.1"/>
    </source>
</evidence>
<keyword evidence="2" id="KW-1185">Reference proteome</keyword>
<dbReference type="EMBL" id="LUEZ02000005">
    <property type="protein sequence ID" value="RDB30513.1"/>
    <property type="molecule type" value="Genomic_DNA"/>
</dbReference>
<evidence type="ECO:0000313" key="2">
    <source>
        <dbReference type="Proteomes" id="UP000076154"/>
    </source>
</evidence>
<comment type="caution">
    <text evidence="1">The sequence shown here is derived from an EMBL/GenBank/DDBJ whole genome shotgun (WGS) entry which is preliminary data.</text>
</comment>
<organism evidence="1 2">
    <name type="scientific">Hypsizygus marmoreus</name>
    <name type="common">White beech mushroom</name>
    <name type="synonym">Agaricus marmoreus</name>
    <dbReference type="NCBI Taxonomy" id="39966"/>
    <lineage>
        <taxon>Eukaryota</taxon>
        <taxon>Fungi</taxon>
        <taxon>Dikarya</taxon>
        <taxon>Basidiomycota</taxon>
        <taxon>Agaricomycotina</taxon>
        <taxon>Agaricomycetes</taxon>
        <taxon>Agaricomycetidae</taxon>
        <taxon>Agaricales</taxon>
        <taxon>Tricholomatineae</taxon>
        <taxon>Lyophyllaceae</taxon>
        <taxon>Hypsizygus</taxon>
    </lineage>
</organism>
<reference evidence="1" key="1">
    <citation type="submission" date="2018-04" db="EMBL/GenBank/DDBJ databases">
        <title>Whole genome sequencing of Hypsizygus marmoreus.</title>
        <authorList>
            <person name="Choi I.-G."/>
            <person name="Min B."/>
            <person name="Kim J.-G."/>
            <person name="Kim S."/>
            <person name="Oh Y.-L."/>
            <person name="Kong W.-S."/>
            <person name="Park H."/>
            <person name="Jeong J."/>
            <person name="Song E.-S."/>
        </authorList>
    </citation>
    <scope>NUCLEOTIDE SEQUENCE [LARGE SCALE GENOMIC DNA]</scope>
    <source>
        <strain evidence="1">51987-8</strain>
    </source>
</reference>
<dbReference type="Proteomes" id="UP000076154">
    <property type="component" value="Unassembled WGS sequence"/>
</dbReference>
<dbReference type="InParanoid" id="A0A369KFF9"/>
<sequence length="159" mass="17761">MVPDWPTLNSNALVSRYFGSRTQRHLYETVYDQQGLAEISGSFTSCFQITAESSFVLRRTCFPVYAGFPFRTLLGSGPRLGLVKSSRRRGGFHILHRCLPDPLFDDVRSLEIYSLSGIGHHSPPNSLIDTPPQAMMNLRTLRLSLPPNDHRSLDGNAAV</sequence>
<protein>
    <submittedName>
        <fullName evidence="1">Uncharacterized protein</fullName>
    </submittedName>
</protein>